<keyword evidence="12" id="KW-0805">Transcription regulation</keyword>
<keyword evidence="11" id="KW-0156">Chromatin regulator</keyword>
<keyword evidence="15" id="KW-0131">Cell cycle</keyword>
<dbReference type="GO" id="GO:0043516">
    <property type="term" value="P:regulation of DNA damage response, signal transduction by p53 class mediator"/>
    <property type="evidence" value="ECO:0007669"/>
    <property type="project" value="TreeGrafter"/>
</dbReference>
<keyword evidence="9" id="KW-0949">S-adenosyl-L-methionine</keyword>
<evidence type="ECO:0000259" key="19">
    <source>
        <dbReference type="PROSITE" id="PS50280"/>
    </source>
</evidence>
<evidence type="ECO:0000256" key="17">
    <source>
        <dbReference type="ARBA" id="ARBA00048985"/>
    </source>
</evidence>
<evidence type="ECO:0000313" key="21">
    <source>
        <dbReference type="Proteomes" id="UP000261580"/>
    </source>
</evidence>
<accession>A0A3Q4MHF5</accession>
<keyword evidence="4" id="KW-0158">Chromosome</keyword>
<dbReference type="AlphaFoldDB" id="A0A3Q4MHF5"/>
<proteinExistence type="predicted"/>
<dbReference type="InterPro" id="IPR046341">
    <property type="entry name" value="SET_dom_sf"/>
</dbReference>
<evidence type="ECO:0000256" key="10">
    <source>
        <dbReference type="ARBA" id="ARBA00022776"/>
    </source>
</evidence>
<comment type="catalytic activity">
    <reaction evidence="17">
        <text>L-lysyl-[protein] + S-adenosyl-L-methionine = N(6)-methyl-L-lysyl-[protein] + S-adenosyl-L-homocysteine + H(+)</text>
        <dbReference type="Rhea" id="RHEA:51736"/>
        <dbReference type="Rhea" id="RHEA-COMP:9752"/>
        <dbReference type="Rhea" id="RHEA-COMP:13053"/>
        <dbReference type="ChEBI" id="CHEBI:15378"/>
        <dbReference type="ChEBI" id="CHEBI:29969"/>
        <dbReference type="ChEBI" id="CHEBI:57856"/>
        <dbReference type="ChEBI" id="CHEBI:59789"/>
        <dbReference type="ChEBI" id="CHEBI:61929"/>
    </reaction>
</comment>
<comment type="subcellular location">
    <subcellularLocation>
        <location evidence="2">Chromosome</location>
    </subcellularLocation>
    <subcellularLocation>
        <location evidence="1">Nucleus</location>
    </subcellularLocation>
</comment>
<evidence type="ECO:0000256" key="12">
    <source>
        <dbReference type="ARBA" id="ARBA00023015"/>
    </source>
</evidence>
<evidence type="ECO:0000313" key="20">
    <source>
        <dbReference type="Ensembl" id="ENSNBRP00000010409.1"/>
    </source>
</evidence>
<evidence type="ECO:0000256" key="1">
    <source>
        <dbReference type="ARBA" id="ARBA00004123"/>
    </source>
</evidence>
<dbReference type="Bgee" id="ENSNBRG00000008095">
    <property type="expression patterns" value="Expressed in testis and 2 other cell types or tissues"/>
</dbReference>
<reference evidence="20" key="1">
    <citation type="submission" date="2025-08" db="UniProtKB">
        <authorList>
            <consortium name="Ensembl"/>
        </authorList>
    </citation>
    <scope>IDENTIFICATION</scope>
</reference>
<evidence type="ECO:0000256" key="15">
    <source>
        <dbReference type="ARBA" id="ARBA00023306"/>
    </source>
</evidence>
<evidence type="ECO:0000256" key="4">
    <source>
        <dbReference type="ARBA" id="ARBA00022454"/>
    </source>
</evidence>
<name>A0A3Q4MHF5_NEOBR</name>
<dbReference type="GO" id="GO:0140944">
    <property type="term" value="F:histone H4K20 monomethyltransferase activity"/>
    <property type="evidence" value="ECO:0007669"/>
    <property type="project" value="UniProtKB-EC"/>
</dbReference>
<evidence type="ECO:0000256" key="14">
    <source>
        <dbReference type="ARBA" id="ARBA00023242"/>
    </source>
</evidence>
<keyword evidence="8" id="KW-0808">Transferase</keyword>
<dbReference type="PANTHER" id="PTHR46167:SF1">
    <property type="entry name" value="N-LYSINE METHYLTRANSFERASE KMT5A"/>
    <property type="match status" value="1"/>
</dbReference>
<dbReference type="Gene3D" id="2.170.270.10">
    <property type="entry name" value="SET domain"/>
    <property type="match status" value="1"/>
</dbReference>
<evidence type="ECO:0000256" key="6">
    <source>
        <dbReference type="ARBA" id="ARBA00022603"/>
    </source>
</evidence>
<dbReference type="GO" id="GO:0005634">
    <property type="term" value="C:nucleus"/>
    <property type="evidence" value="ECO:0007669"/>
    <property type="project" value="UniProtKB-SubCell"/>
</dbReference>
<dbReference type="GeneTree" id="ENSGT00940000163293"/>
<evidence type="ECO:0000256" key="2">
    <source>
        <dbReference type="ARBA" id="ARBA00004286"/>
    </source>
</evidence>
<dbReference type="FunFam" id="2.170.270.10:FF:000021">
    <property type="entry name" value="Histone-lysine N-methyltransferase"/>
    <property type="match status" value="1"/>
</dbReference>
<dbReference type="GO" id="GO:0051301">
    <property type="term" value="P:cell division"/>
    <property type="evidence" value="ECO:0007669"/>
    <property type="project" value="UniProtKB-KW"/>
</dbReference>
<dbReference type="GO" id="GO:0006357">
    <property type="term" value="P:regulation of transcription by RNA polymerase II"/>
    <property type="evidence" value="ECO:0007669"/>
    <property type="project" value="TreeGrafter"/>
</dbReference>
<dbReference type="InterPro" id="IPR051760">
    <property type="entry name" value="KMT5A"/>
</dbReference>
<evidence type="ECO:0000256" key="16">
    <source>
        <dbReference type="ARBA" id="ARBA00047784"/>
    </source>
</evidence>
<reference evidence="20" key="2">
    <citation type="submission" date="2025-09" db="UniProtKB">
        <authorList>
            <consortium name="Ensembl"/>
        </authorList>
    </citation>
    <scope>IDENTIFICATION</scope>
</reference>
<evidence type="ECO:0000256" key="9">
    <source>
        <dbReference type="ARBA" id="ARBA00022691"/>
    </source>
</evidence>
<dbReference type="SMART" id="SM00317">
    <property type="entry name" value="SET"/>
    <property type="match status" value="1"/>
</dbReference>
<dbReference type="EC" id="2.1.1.361" evidence="3"/>
<keyword evidence="5" id="KW-0678">Repressor</keyword>
<feature type="domain" description="SET" evidence="19">
    <location>
        <begin position="79"/>
        <end position="200"/>
    </location>
</feature>
<evidence type="ECO:0000256" key="5">
    <source>
        <dbReference type="ARBA" id="ARBA00022491"/>
    </source>
</evidence>
<dbReference type="GO" id="GO:0032259">
    <property type="term" value="P:methylation"/>
    <property type="evidence" value="ECO:0007669"/>
    <property type="project" value="UniProtKB-KW"/>
</dbReference>
<dbReference type="PROSITE" id="PS50280">
    <property type="entry name" value="SET"/>
    <property type="match status" value="1"/>
</dbReference>
<dbReference type="PANTHER" id="PTHR46167">
    <property type="entry name" value="N-LYSINE METHYLTRANSFERASE KMT5A"/>
    <property type="match status" value="1"/>
</dbReference>
<evidence type="ECO:0000256" key="3">
    <source>
        <dbReference type="ARBA" id="ARBA00012187"/>
    </source>
</evidence>
<keyword evidence="14" id="KW-0539">Nucleus</keyword>
<dbReference type="PROSITE" id="PS51571">
    <property type="entry name" value="SAM_MT43_PR_SET"/>
    <property type="match status" value="1"/>
</dbReference>
<dbReference type="InterPro" id="IPR016858">
    <property type="entry name" value="KMT5A-like"/>
</dbReference>
<evidence type="ECO:0000256" key="8">
    <source>
        <dbReference type="ARBA" id="ARBA00022679"/>
    </source>
</evidence>
<keyword evidence="13" id="KW-0804">Transcription</keyword>
<evidence type="ECO:0000256" key="11">
    <source>
        <dbReference type="ARBA" id="ARBA00022853"/>
    </source>
</evidence>
<evidence type="ECO:0000256" key="18">
    <source>
        <dbReference type="SAM" id="MobiDB-lite"/>
    </source>
</evidence>
<sequence length="215" mass="24331">MSMNCWIEELKFIHVYVYAGKKNVLRADKKPEDPAEDTVTSLTETKENKPANNKVTGLSSAYSEQHKHLDDLIKNGIEEGMQVKNIDGKGRGVFAVSGFKRGDFVVEYHGDLLDLAEAKIREAQYAEDPQTGCYMYYFQYQSKTYCVDATKETSRLGRLINHCKTGNCQTRLHPIDGTPHLILVASRDINAGEELLYDYGDRSKASILAHPWLKH</sequence>
<keyword evidence="10" id="KW-0498">Mitosis</keyword>
<dbReference type="InterPro" id="IPR001214">
    <property type="entry name" value="SET_dom"/>
</dbReference>
<protein>
    <recommendedName>
        <fullName evidence="3">[histone H4]-lysine(20) N-methyltransferase</fullName>
        <ecNumber evidence="3">2.1.1.361</ecNumber>
    </recommendedName>
</protein>
<organism evidence="20 21">
    <name type="scientific">Neolamprologus brichardi</name>
    <name type="common">Fairy cichlid</name>
    <name type="synonym">Lamprologus brichardi</name>
    <dbReference type="NCBI Taxonomy" id="32507"/>
    <lineage>
        <taxon>Eukaryota</taxon>
        <taxon>Metazoa</taxon>
        <taxon>Chordata</taxon>
        <taxon>Craniata</taxon>
        <taxon>Vertebrata</taxon>
        <taxon>Euteleostomi</taxon>
        <taxon>Actinopterygii</taxon>
        <taxon>Neopterygii</taxon>
        <taxon>Teleostei</taxon>
        <taxon>Neoteleostei</taxon>
        <taxon>Acanthomorphata</taxon>
        <taxon>Ovalentaria</taxon>
        <taxon>Cichlomorphae</taxon>
        <taxon>Cichliformes</taxon>
        <taxon>Cichlidae</taxon>
        <taxon>African cichlids</taxon>
        <taxon>Pseudocrenilabrinae</taxon>
        <taxon>Lamprologini</taxon>
        <taxon>Neolamprologus</taxon>
    </lineage>
</organism>
<keyword evidence="6" id="KW-0489">Methyltransferase</keyword>
<dbReference type="Pfam" id="PF00856">
    <property type="entry name" value="SET"/>
    <property type="match status" value="1"/>
</dbReference>
<dbReference type="Proteomes" id="UP000261580">
    <property type="component" value="Unassembled WGS sequence"/>
</dbReference>
<keyword evidence="7" id="KW-0132">Cell division</keyword>
<dbReference type="STRING" id="32507.ENSNBRP00000010409"/>
<feature type="region of interest" description="Disordered" evidence="18">
    <location>
        <begin position="29"/>
        <end position="54"/>
    </location>
</feature>
<dbReference type="CDD" id="cd10528">
    <property type="entry name" value="SET_SETD8"/>
    <property type="match status" value="1"/>
</dbReference>
<dbReference type="Ensembl" id="ENSNBRT00000010701.1">
    <property type="protein sequence ID" value="ENSNBRP00000010409.1"/>
    <property type="gene ID" value="ENSNBRG00000008095.1"/>
</dbReference>
<dbReference type="InterPro" id="IPR047266">
    <property type="entry name" value="KMT5A-like_SET"/>
</dbReference>
<dbReference type="OMA" id="NCWIEEL"/>
<evidence type="ECO:0000256" key="7">
    <source>
        <dbReference type="ARBA" id="ARBA00022618"/>
    </source>
</evidence>
<evidence type="ECO:0000256" key="13">
    <source>
        <dbReference type="ARBA" id="ARBA00023163"/>
    </source>
</evidence>
<dbReference type="SUPFAM" id="SSF82199">
    <property type="entry name" value="SET domain"/>
    <property type="match status" value="1"/>
</dbReference>
<comment type="catalytic activity">
    <reaction evidence="16">
        <text>L-lysyl(20)-[histone H4] + S-adenosyl-L-methionine = N(6)-methyl-L-lysyl(20)-[histone H4] + S-adenosyl-L-homocysteine + H(+)</text>
        <dbReference type="Rhea" id="RHEA:60344"/>
        <dbReference type="Rhea" id="RHEA-COMP:15554"/>
        <dbReference type="Rhea" id="RHEA-COMP:15555"/>
        <dbReference type="ChEBI" id="CHEBI:15378"/>
        <dbReference type="ChEBI" id="CHEBI:29969"/>
        <dbReference type="ChEBI" id="CHEBI:57856"/>
        <dbReference type="ChEBI" id="CHEBI:59789"/>
        <dbReference type="ChEBI" id="CHEBI:61929"/>
        <dbReference type="EC" id="2.1.1.361"/>
    </reaction>
</comment>
<keyword evidence="21" id="KW-1185">Reference proteome</keyword>
<dbReference type="GO" id="GO:0005700">
    <property type="term" value="C:polytene chromosome"/>
    <property type="evidence" value="ECO:0007669"/>
    <property type="project" value="TreeGrafter"/>
</dbReference>